<accession>A0ABS9CGD8</accession>
<reference evidence="1 2" key="1">
    <citation type="submission" date="2020-12" db="EMBL/GenBank/DDBJ databases">
        <title>Whole genome sequences of gut porcine anaerobes.</title>
        <authorList>
            <person name="Kubasova T."/>
            <person name="Jahodarova E."/>
            <person name="Rychlik I."/>
        </authorList>
    </citation>
    <scope>NUCLEOTIDE SEQUENCE [LARGE SCALE GENOMIC DNA]</scope>
    <source>
        <strain evidence="1 2">An925</strain>
    </source>
</reference>
<dbReference type="EMBL" id="JADYTN010000018">
    <property type="protein sequence ID" value="MCF2564165.1"/>
    <property type="molecule type" value="Genomic_DNA"/>
</dbReference>
<evidence type="ECO:0000313" key="1">
    <source>
        <dbReference type="EMBL" id="MCF2564165.1"/>
    </source>
</evidence>
<sequence length="257" mass="28978">MGQSSIRRQRTKVVVLLLAALVSTVPTHAWRWNIDYWTIAQVGENTAAESGAEGIHNNTLTEQRKKQERIAEYTTAINVIRQLYKQSMQNTKGFGEESRYYQLIGENALYIVTNIPVAVSWLTRKPHINLPLCLNEISNLTMKTEQCIAGFVNIVNNGHVKSPLKDNSLIPGGGGRASIGKDDGYNFMSRSDRMGMANDILEDLVIVRNDLDYLIFMCQTNNGLEDLLMELDPDTWCNAMQMKWTVGDIVSGWEEFS</sequence>
<gene>
    <name evidence="1" type="ORF">I6E12_08580</name>
</gene>
<proteinExistence type="predicted"/>
<keyword evidence="2" id="KW-1185">Reference proteome</keyword>
<comment type="caution">
    <text evidence="1">The sequence shown here is derived from an EMBL/GenBank/DDBJ whole genome shotgun (WGS) entry which is preliminary data.</text>
</comment>
<dbReference type="RefSeq" id="WP_301638282.1">
    <property type="nucleotide sequence ID" value="NZ_JADYTN010000018.1"/>
</dbReference>
<protein>
    <submittedName>
        <fullName evidence="1">Uncharacterized protein</fullName>
    </submittedName>
</protein>
<name>A0ABS9CGD8_9BACT</name>
<dbReference type="Proteomes" id="UP001200470">
    <property type="component" value="Unassembled WGS sequence"/>
</dbReference>
<organism evidence="1 2">
    <name type="scientific">Xylanibacter brevis</name>
    <dbReference type="NCBI Taxonomy" id="83231"/>
    <lineage>
        <taxon>Bacteria</taxon>
        <taxon>Pseudomonadati</taxon>
        <taxon>Bacteroidota</taxon>
        <taxon>Bacteroidia</taxon>
        <taxon>Bacteroidales</taxon>
        <taxon>Prevotellaceae</taxon>
        <taxon>Xylanibacter</taxon>
    </lineage>
</organism>
<evidence type="ECO:0000313" key="2">
    <source>
        <dbReference type="Proteomes" id="UP001200470"/>
    </source>
</evidence>